<dbReference type="PRINTS" id="PR00785">
    <property type="entry name" value="NCTRNSLOCATR"/>
</dbReference>
<dbReference type="InterPro" id="IPR000014">
    <property type="entry name" value="PAS"/>
</dbReference>
<dbReference type="Pfam" id="PF14598">
    <property type="entry name" value="PAS_11"/>
    <property type="match status" value="1"/>
</dbReference>
<keyword evidence="3" id="KW-0804">Transcription</keyword>
<keyword evidence="4" id="KW-0539">Nucleus</keyword>
<name>A0A482WEL0_LAOST</name>
<dbReference type="InterPro" id="IPR001067">
    <property type="entry name" value="Nuc_translocat"/>
</dbReference>
<dbReference type="SMART" id="SM00091">
    <property type="entry name" value="PAS"/>
    <property type="match status" value="1"/>
</dbReference>
<evidence type="ECO:0000256" key="4">
    <source>
        <dbReference type="ARBA" id="ARBA00023242"/>
    </source>
</evidence>
<evidence type="ECO:0000313" key="8">
    <source>
        <dbReference type="Proteomes" id="UP000291343"/>
    </source>
</evidence>
<feature type="region of interest" description="Disordered" evidence="5">
    <location>
        <begin position="130"/>
        <end position="166"/>
    </location>
</feature>
<evidence type="ECO:0000256" key="2">
    <source>
        <dbReference type="ARBA" id="ARBA00023125"/>
    </source>
</evidence>
<reference evidence="7 8" key="1">
    <citation type="journal article" date="2017" name="Gigascience">
        <title>Genome sequence of the small brown planthopper, Laodelphax striatellus.</title>
        <authorList>
            <person name="Zhu J."/>
            <person name="Jiang F."/>
            <person name="Wang X."/>
            <person name="Yang P."/>
            <person name="Bao Y."/>
            <person name="Zhao W."/>
            <person name="Wang W."/>
            <person name="Lu H."/>
            <person name="Wang Q."/>
            <person name="Cui N."/>
            <person name="Li J."/>
            <person name="Chen X."/>
            <person name="Luo L."/>
            <person name="Yu J."/>
            <person name="Kang L."/>
            <person name="Cui F."/>
        </authorList>
    </citation>
    <scope>NUCLEOTIDE SEQUENCE [LARGE SCALE GENOMIC DNA]</scope>
    <source>
        <strain evidence="7">Lst14</strain>
    </source>
</reference>
<feature type="compositionally biased region" description="Pro residues" evidence="5">
    <location>
        <begin position="548"/>
        <end position="558"/>
    </location>
</feature>
<dbReference type="GO" id="GO:0003700">
    <property type="term" value="F:DNA-binding transcription factor activity"/>
    <property type="evidence" value="ECO:0007669"/>
    <property type="project" value="InterPro"/>
</dbReference>
<dbReference type="GO" id="GO:0005667">
    <property type="term" value="C:transcription regulator complex"/>
    <property type="evidence" value="ECO:0007669"/>
    <property type="project" value="InterPro"/>
</dbReference>
<dbReference type="OrthoDB" id="7788762at2759"/>
<dbReference type="GO" id="GO:0003677">
    <property type="term" value="F:DNA binding"/>
    <property type="evidence" value="ECO:0007669"/>
    <property type="project" value="UniProtKB-KW"/>
</dbReference>
<proteinExistence type="predicted"/>
<keyword evidence="2" id="KW-0238">DNA-binding</keyword>
<organism evidence="7 8">
    <name type="scientific">Laodelphax striatellus</name>
    <name type="common">Small brown planthopper</name>
    <name type="synonym">Delphax striatella</name>
    <dbReference type="NCBI Taxonomy" id="195883"/>
    <lineage>
        <taxon>Eukaryota</taxon>
        <taxon>Metazoa</taxon>
        <taxon>Ecdysozoa</taxon>
        <taxon>Arthropoda</taxon>
        <taxon>Hexapoda</taxon>
        <taxon>Insecta</taxon>
        <taxon>Pterygota</taxon>
        <taxon>Neoptera</taxon>
        <taxon>Paraneoptera</taxon>
        <taxon>Hemiptera</taxon>
        <taxon>Auchenorrhyncha</taxon>
        <taxon>Fulgoroidea</taxon>
        <taxon>Delphacidae</taxon>
        <taxon>Criomorphinae</taxon>
        <taxon>Laodelphax</taxon>
    </lineage>
</organism>
<gene>
    <name evidence="7" type="ORF">LSTR_LSTR011535</name>
</gene>
<dbReference type="SMR" id="A0A482WEL0"/>
<keyword evidence="1" id="KW-0805">Transcription regulation</keyword>
<protein>
    <recommendedName>
        <fullName evidence="6">PAS domain-containing protein</fullName>
    </recommendedName>
</protein>
<dbReference type="InterPro" id="IPR035965">
    <property type="entry name" value="PAS-like_dom_sf"/>
</dbReference>
<dbReference type="AlphaFoldDB" id="A0A482WEL0"/>
<evidence type="ECO:0000259" key="6">
    <source>
        <dbReference type="PROSITE" id="PS50112"/>
    </source>
</evidence>
<keyword evidence="8" id="KW-1185">Reference proteome</keyword>
<evidence type="ECO:0000256" key="1">
    <source>
        <dbReference type="ARBA" id="ARBA00023015"/>
    </source>
</evidence>
<dbReference type="EMBL" id="QKKF02037835">
    <property type="protein sequence ID" value="RZF31938.1"/>
    <property type="molecule type" value="Genomic_DNA"/>
</dbReference>
<evidence type="ECO:0000313" key="7">
    <source>
        <dbReference type="EMBL" id="RZF31938.1"/>
    </source>
</evidence>
<sequence length="750" mass="83450">MTFDKGYLPNWTNELFTVTRVRPTVPVTYELEDYRELKPGLLKLLEPNIKSFDWEKFLLESLESVLLVVSGSGKIVFVSNTVKDILGHDPLDMLGRQLTDYTQKSDCDELNKQLKINPDENSAGYTAAEVATASDDSSDSAATDNCNGGGSGAVRQLQSGHGLDGDEPSTLARSFLLRLCRGPKPPSKAAAKNEKLDYQLVHVNGHLRLSVPPANANANARHLAKLNRTQQQYTENDVFLVALVRPVKERILTLGEFNMREEYITRHHIDGRIIYTDHRISMVAGYLPGEVTGNPGFKYMHKDDVMWTMVALQQMFCGGKRIGNSCYKMLTKNGKFIFMRTHGYIELADDGETIQSFVCINTVITQQEFDKLSKEMRENFSPVMNQRRKEISNKERGRKEATANMLDQNPLTPEVEDPVKLQSYIKNLLVEGIPSVPSSLDTPEDCKEIENFMNVVTKNIPPVAYLNQQMNLNPPVVKVVKCGDEKKTSASAAPAAAAAAASASNAAPDLTIRMQQQRPSVLRRIVSTREPTTSYEGCSVSKRMRTELPPPPPPPQEPPRATVLMSPTPPKRPDPPLSPLLKVGAPGAVDCYLPLQADSSEMKLLFNAATGALDYDPAECPFDDATALVTEPWLQTPTSIEYEAMQLVEGVTKTQSYLELRLQKQTQSLTEITENLDLIQPSDLDDSDISTIARLRDLTETTTQQLSEQEVTLRDLQRDTQSIFLEGHNFPGRADAGDLQFLNNVDDKYL</sequence>
<comment type="caution">
    <text evidence="7">The sequence shown here is derived from an EMBL/GenBank/DDBJ whole genome shotgun (WGS) entry which is preliminary data.</text>
</comment>
<feature type="domain" description="PAS" evidence="6">
    <location>
        <begin position="58"/>
        <end position="115"/>
    </location>
</feature>
<feature type="compositionally biased region" description="Pro residues" evidence="5">
    <location>
        <begin position="567"/>
        <end position="578"/>
    </location>
</feature>
<feature type="compositionally biased region" description="Low complexity" evidence="5">
    <location>
        <begin position="131"/>
        <end position="144"/>
    </location>
</feature>
<dbReference type="GO" id="GO:0005737">
    <property type="term" value="C:cytoplasm"/>
    <property type="evidence" value="ECO:0007669"/>
    <property type="project" value="InterPro"/>
</dbReference>
<dbReference type="GO" id="GO:0005634">
    <property type="term" value="C:nucleus"/>
    <property type="evidence" value="ECO:0007669"/>
    <property type="project" value="InterPro"/>
</dbReference>
<dbReference type="SUPFAM" id="SSF55785">
    <property type="entry name" value="PYP-like sensor domain (PAS domain)"/>
    <property type="match status" value="2"/>
</dbReference>
<dbReference type="STRING" id="195883.A0A482WEL0"/>
<accession>A0A482WEL0</accession>
<feature type="region of interest" description="Disordered" evidence="5">
    <location>
        <begin position="529"/>
        <end position="578"/>
    </location>
</feature>
<dbReference type="PROSITE" id="PS50112">
    <property type="entry name" value="PAS"/>
    <property type="match status" value="2"/>
</dbReference>
<feature type="domain" description="PAS" evidence="6">
    <location>
        <begin position="270"/>
        <end position="319"/>
    </location>
</feature>
<dbReference type="InParanoid" id="A0A482WEL0"/>
<evidence type="ECO:0000256" key="5">
    <source>
        <dbReference type="SAM" id="MobiDB-lite"/>
    </source>
</evidence>
<dbReference type="CDD" id="cd00130">
    <property type="entry name" value="PAS"/>
    <property type="match status" value="1"/>
</dbReference>
<dbReference type="Proteomes" id="UP000291343">
    <property type="component" value="Unassembled WGS sequence"/>
</dbReference>
<dbReference type="InterPro" id="IPR050933">
    <property type="entry name" value="Circadian_TF"/>
</dbReference>
<dbReference type="Gene3D" id="3.30.450.20">
    <property type="entry name" value="PAS domain"/>
    <property type="match status" value="2"/>
</dbReference>
<dbReference type="GO" id="GO:0045944">
    <property type="term" value="P:positive regulation of transcription by RNA polymerase II"/>
    <property type="evidence" value="ECO:0007669"/>
    <property type="project" value="UniProtKB-ARBA"/>
</dbReference>
<evidence type="ECO:0000256" key="3">
    <source>
        <dbReference type="ARBA" id="ARBA00023163"/>
    </source>
</evidence>
<dbReference type="PANTHER" id="PTHR23042">
    <property type="entry name" value="CIRCADIAN PROTEIN CLOCK/ARNT/BMAL/PAS"/>
    <property type="match status" value="1"/>
</dbReference>